<dbReference type="PROSITE" id="PS50011">
    <property type="entry name" value="PROTEIN_KINASE_DOM"/>
    <property type="match status" value="1"/>
</dbReference>
<evidence type="ECO:0000259" key="1">
    <source>
        <dbReference type="PROSITE" id="PS50011"/>
    </source>
</evidence>
<dbReference type="Pfam" id="PF00069">
    <property type="entry name" value="Pkinase"/>
    <property type="match status" value="1"/>
</dbReference>
<dbReference type="InterPro" id="IPR000719">
    <property type="entry name" value="Prot_kinase_dom"/>
</dbReference>
<dbReference type="EMBL" id="ML976981">
    <property type="protein sequence ID" value="KAF1961204.1"/>
    <property type="molecule type" value="Genomic_DNA"/>
</dbReference>
<reference evidence="2" key="1">
    <citation type="journal article" date="2020" name="Stud. Mycol.">
        <title>101 Dothideomycetes genomes: a test case for predicting lifestyles and emergence of pathogens.</title>
        <authorList>
            <person name="Haridas S."/>
            <person name="Albert R."/>
            <person name="Binder M."/>
            <person name="Bloem J."/>
            <person name="Labutti K."/>
            <person name="Salamov A."/>
            <person name="Andreopoulos B."/>
            <person name="Baker S."/>
            <person name="Barry K."/>
            <person name="Bills G."/>
            <person name="Bluhm B."/>
            <person name="Cannon C."/>
            <person name="Castanera R."/>
            <person name="Culley D."/>
            <person name="Daum C."/>
            <person name="Ezra D."/>
            <person name="Gonzalez J."/>
            <person name="Henrissat B."/>
            <person name="Kuo A."/>
            <person name="Liang C."/>
            <person name="Lipzen A."/>
            <person name="Lutzoni F."/>
            <person name="Magnuson J."/>
            <person name="Mondo S."/>
            <person name="Nolan M."/>
            <person name="Ohm R."/>
            <person name="Pangilinan J."/>
            <person name="Park H.-J."/>
            <person name="Ramirez L."/>
            <person name="Alfaro M."/>
            <person name="Sun H."/>
            <person name="Tritt A."/>
            <person name="Yoshinaga Y."/>
            <person name="Zwiers L.-H."/>
            <person name="Turgeon B."/>
            <person name="Goodwin S."/>
            <person name="Spatafora J."/>
            <person name="Crous P."/>
            <person name="Grigoriev I."/>
        </authorList>
    </citation>
    <scope>NUCLEOTIDE SEQUENCE</scope>
    <source>
        <strain evidence="2">CBS 675.92</strain>
    </source>
</reference>
<dbReference type="SUPFAM" id="SSF56112">
    <property type="entry name" value="Protein kinase-like (PK-like)"/>
    <property type="match status" value="1"/>
</dbReference>
<name>A0A6A5U954_9PLEO</name>
<dbReference type="Gene3D" id="3.30.200.20">
    <property type="entry name" value="Phosphorylase Kinase, domain 1"/>
    <property type="match status" value="1"/>
</dbReference>
<evidence type="ECO:0000313" key="3">
    <source>
        <dbReference type="Proteomes" id="UP000800035"/>
    </source>
</evidence>
<keyword evidence="3" id="KW-1185">Reference proteome</keyword>
<dbReference type="GO" id="GO:0004672">
    <property type="term" value="F:protein kinase activity"/>
    <property type="evidence" value="ECO:0007669"/>
    <property type="project" value="InterPro"/>
</dbReference>
<dbReference type="Gene3D" id="1.10.510.10">
    <property type="entry name" value="Transferase(Phosphotransferase) domain 1"/>
    <property type="match status" value="1"/>
</dbReference>
<dbReference type="OrthoDB" id="310217at2759"/>
<accession>A0A6A5U954</accession>
<dbReference type="InterPro" id="IPR011009">
    <property type="entry name" value="Kinase-like_dom_sf"/>
</dbReference>
<evidence type="ECO:0000313" key="2">
    <source>
        <dbReference type="EMBL" id="KAF1961204.1"/>
    </source>
</evidence>
<proteinExistence type="predicted"/>
<dbReference type="Proteomes" id="UP000800035">
    <property type="component" value="Unassembled WGS sequence"/>
</dbReference>
<protein>
    <recommendedName>
        <fullName evidence="1">Protein kinase domain-containing protein</fullName>
    </recommendedName>
</protein>
<sequence length="174" mass="20584">MIKRRHSDPWWKEVRTKPERKWIVDKRITNDGGGMNGGIYLVRDAKTDKEYIEKRAKREDISSGFTVQEILILKFLSCPPHPNITPIVDHFVDTRNKKASIYLERANRGSLMDFIDARRESDKVLFNELDVWEWFIMLFDAMSYCHFGPHQGEEAEKDWNKTASRHQVRQHTGH</sequence>
<organism evidence="2 3">
    <name type="scientific">Byssothecium circinans</name>
    <dbReference type="NCBI Taxonomy" id="147558"/>
    <lineage>
        <taxon>Eukaryota</taxon>
        <taxon>Fungi</taxon>
        <taxon>Dikarya</taxon>
        <taxon>Ascomycota</taxon>
        <taxon>Pezizomycotina</taxon>
        <taxon>Dothideomycetes</taxon>
        <taxon>Pleosporomycetidae</taxon>
        <taxon>Pleosporales</taxon>
        <taxon>Massarineae</taxon>
        <taxon>Massarinaceae</taxon>
        <taxon>Byssothecium</taxon>
    </lineage>
</organism>
<feature type="domain" description="Protein kinase" evidence="1">
    <location>
        <begin position="25"/>
        <end position="174"/>
    </location>
</feature>
<dbReference type="GO" id="GO:0005524">
    <property type="term" value="F:ATP binding"/>
    <property type="evidence" value="ECO:0007669"/>
    <property type="project" value="InterPro"/>
</dbReference>
<dbReference type="AlphaFoldDB" id="A0A6A5U954"/>
<gene>
    <name evidence="2" type="ORF">CC80DRAFT_232580</name>
</gene>